<gene>
    <name evidence="2" type="primary">mymE</name>
    <name evidence="3" type="ORF">KVH32_12605</name>
</gene>
<evidence type="ECO:0000313" key="3">
    <source>
        <dbReference type="EMBL" id="MBZ6151997.1"/>
    </source>
</evidence>
<dbReference type="AlphaFoldDB" id="A0A2R3ZQ15"/>
<proteinExistence type="predicted"/>
<keyword evidence="4" id="KW-1185">Reference proteome</keyword>
<dbReference type="InterPro" id="IPR036736">
    <property type="entry name" value="ACP-like_sf"/>
</dbReference>
<reference evidence="3 4" key="2">
    <citation type="submission" date="2021-06" db="EMBL/GenBank/DDBJ databases">
        <title>Ecological speciation of a Streptomyces species isolated from different habitats and geographic origins.</title>
        <authorList>
            <person name="Wang J."/>
        </authorList>
    </citation>
    <scope>NUCLEOTIDE SEQUENCE [LARGE SCALE GENOMIC DNA]</scope>
    <source>
        <strain evidence="3 4">FXJ8.012</strain>
    </source>
</reference>
<reference evidence="2" key="1">
    <citation type="journal article" date="2018" name="Mar. Drugs">
        <title>Identification and Characterization of Mycemycin Biosynthetic Gene Clusters in Streptomyces olivaceus FXJ8.012 and Streptomyces sp. FXJ1.235.</title>
        <authorList>
            <person name="Song F."/>
            <person name="Liu N."/>
            <person name="Liu M."/>
            <person name="Chen Y."/>
            <person name="Huang Y."/>
        </authorList>
    </citation>
    <scope>NUCLEOTIDE SEQUENCE</scope>
    <source>
        <strain evidence="2">FXJ8.012</strain>
    </source>
</reference>
<dbReference type="OrthoDB" id="2455700at2"/>
<dbReference type="Gene3D" id="1.10.1200.10">
    <property type="entry name" value="ACP-like"/>
    <property type="match status" value="1"/>
</dbReference>
<sequence>MSTPTLTRQDVAEEVARLLGRVPEDLPEDENLVLMGLGSLEVMQLVNQWRRRGIEVDFGALVASPTLGGWWAQLVPESEGPR</sequence>
<dbReference type="Proteomes" id="UP000758701">
    <property type="component" value="Unassembled WGS sequence"/>
</dbReference>
<accession>A0A2R3ZQ15</accession>
<protein>
    <submittedName>
        <fullName evidence="2">Phosphopantetheine-binding protein</fullName>
    </submittedName>
</protein>
<dbReference type="InterPro" id="IPR009081">
    <property type="entry name" value="PP-bd_ACP"/>
</dbReference>
<evidence type="ECO:0000313" key="4">
    <source>
        <dbReference type="Proteomes" id="UP000758701"/>
    </source>
</evidence>
<dbReference type="Pfam" id="PF00550">
    <property type="entry name" value="PP-binding"/>
    <property type="match status" value="1"/>
</dbReference>
<name>A0A2R3ZQ15_STROV</name>
<feature type="domain" description="Carrier" evidence="1">
    <location>
        <begin position="2"/>
        <end position="78"/>
    </location>
</feature>
<dbReference type="EMBL" id="MG837055">
    <property type="protein sequence ID" value="AVR52608.1"/>
    <property type="molecule type" value="Genomic_DNA"/>
</dbReference>
<evidence type="ECO:0000313" key="2">
    <source>
        <dbReference type="EMBL" id="AVR52608.1"/>
    </source>
</evidence>
<dbReference type="PROSITE" id="PS50075">
    <property type="entry name" value="CARRIER"/>
    <property type="match status" value="1"/>
</dbReference>
<organism evidence="2">
    <name type="scientific">Streptomyces olivaceus</name>
    <dbReference type="NCBI Taxonomy" id="47716"/>
    <lineage>
        <taxon>Bacteria</taxon>
        <taxon>Bacillati</taxon>
        <taxon>Actinomycetota</taxon>
        <taxon>Actinomycetes</taxon>
        <taxon>Kitasatosporales</taxon>
        <taxon>Streptomycetaceae</taxon>
        <taxon>Streptomyces</taxon>
    </lineage>
</organism>
<dbReference type="RefSeq" id="WP_031037813.1">
    <property type="nucleotide sequence ID" value="NZ_BNEG01000003.1"/>
</dbReference>
<dbReference type="EMBL" id="JAHSTP010000004">
    <property type="protein sequence ID" value="MBZ6151997.1"/>
    <property type="molecule type" value="Genomic_DNA"/>
</dbReference>
<dbReference type="SUPFAM" id="SSF47336">
    <property type="entry name" value="ACP-like"/>
    <property type="match status" value="1"/>
</dbReference>
<evidence type="ECO:0000259" key="1">
    <source>
        <dbReference type="PROSITE" id="PS50075"/>
    </source>
</evidence>